<evidence type="ECO:0000256" key="1">
    <source>
        <dbReference type="ARBA" id="ARBA00004141"/>
    </source>
</evidence>
<evidence type="ECO:0000256" key="2">
    <source>
        <dbReference type="ARBA" id="ARBA00022692"/>
    </source>
</evidence>
<dbReference type="PROSITE" id="PS50850">
    <property type="entry name" value="MFS"/>
    <property type="match status" value="1"/>
</dbReference>
<evidence type="ECO:0000256" key="3">
    <source>
        <dbReference type="ARBA" id="ARBA00022989"/>
    </source>
</evidence>
<feature type="transmembrane region" description="Helical" evidence="5">
    <location>
        <begin position="132"/>
        <end position="152"/>
    </location>
</feature>
<dbReference type="GO" id="GO:0006820">
    <property type="term" value="P:monoatomic anion transport"/>
    <property type="evidence" value="ECO:0007669"/>
    <property type="project" value="TreeGrafter"/>
</dbReference>
<feature type="transmembrane region" description="Helical" evidence="5">
    <location>
        <begin position="196"/>
        <end position="217"/>
    </location>
</feature>
<accession>A0A9P0M4B8</accession>
<feature type="transmembrane region" description="Helical" evidence="5">
    <location>
        <begin position="102"/>
        <end position="120"/>
    </location>
</feature>
<dbReference type="GO" id="GO:0022857">
    <property type="term" value="F:transmembrane transporter activity"/>
    <property type="evidence" value="ECO:0007669"/>
    <property type="project" value="InterPro"/>
</dbReference>
<sequence>MAEEAKARGNLYGGRIPTRYILAVLGCVGLGIIYGLKVNLHVAIVSMVNHTALYQVGVEKGLSTNVGASKIDAQACGSDVNNSDKSSPAVAEDGPFPWPAPIQGLLLSAYFWGYIVAQIPGGRIAELSSAKWVMFFSVAINALCTLLTPLAARLHFGALLAMRVGEGIGGGVTFPAMHVMLAHWAPPCERSVMSSIVYAGTALGTVIFMLVSGLIAASISWEAVFYIEGGVSLIWLILWMTLTADTPQSQRFISEEERDYIVKSLNQGKEEVKHKEKLKMPWKAVLTSPAFLAILIAHTCSNWGWYMVLIELPLYMKSVLNFKISENAVVTAVPFLCMWLFTLLFSKILDTLRGKKIITTTAARKIATGKGIIQDVPDYTGCPESLDFLFQKQLCLK</sequence>
<dbReference type="SUPFAM" id="SSF103473">
    <property type="entry name" value="MFS general substrate transporter"/>
    <property type="match status" value="1"/>
</dbReference>
<gene>
    <name evidence="7" type="ORF">ACAOBT_LOCUS29538</name>
</gene>
<dbReference type="InterPro" id="IPR050382">
    <property type="entry name" value="MFS_Na/Anion_cotransporter"/>
</dbReference>
<comment type="subcellular location">
    <subcellularLocation>
        <location evidence="1">Membrane</location>
        <topology evidence="1">Multi-pass membrane protein</topology>
    </subcellularLocation>
</comment>
<organism evidence="7 8">
    <name type="scientific">Acanthoscelides obtectus</name>
    <name type="common">Bean weevil</name>
    <name type="synonym">Bruchus obtectus</name>
    <dbReference type="NCBI Taxonomy" id="200917"/>
    <lineage>
        <taxon>Eukaryota</taxon>
        <taxon>Metazoa</taxon>
        <taxon>Ecdysozoa</taxon>
        <taxon>Arthropoda</taxon>
        <taxon>Hexapoda</taxon>
        <taxon>Insecta</taxon>
        <taxon>Pterygota</taxon>
        <taxon>Neoptera</taxon>
        <taxon>Endopterygota</taxon>
        <taxon>Coleoptera</taxon>
        <taxon>Polyphaga</taxon>
        <taxon>Cucujiformia</taxon>
        <taxon>Chrysomeloidea</taxon>
        <taxon>Chrysomelidae</taxon>
        <taxon>Bruchinae</taxon>
        <taxon>Bruchini</taxon>
        <taxon>Acanthoscelides</taxon>
    </lineage>
</organism>
<feature type="transmembrane region" description="Helical" evidence="5">
    <location>
        <begin position="328"/>
        <end position="346"/>
    </location>
</feature>
<dbReference type="InterPro" id="IPR020846">
    <property type="entry name" value="MFS_dom"/>
</dbReference>
<feature type="domain" description="Major facilitator superfamily (MFS) profile" evidence="6">
    <location>
        <begin position="45"/>
        <end position="397"/>
    </location>
</feature>
<dbReference type="AlphaFoldDB" id="A0A9P0M4B8"/>
<feature type="transmembrane region" description="Helical" evidence="5">
    <location>
        <begin position="223"/>
        <end position="242"/>
    </location>
</feature>
<dbReference type="Pfam" id="PF07690">
    <property type="entry name" value="MFS_1"/>
    <property type="match status" value="1"/>
</dbReference>
<feature type="transmembrane region" description="Helical" evidence="5">
    <location>
        <begin position="284"/>
        <end position="308"/>
    </location>
</feature>
<dbReference type="Proteomes" id="UP001152888">
    <property type="component" value="Unassembled WGS sequence"/>
</dbReference>
<evidence type="ECO:0000259" key="6">
    <source>
        <dbReference type="PROSITE" id="PS50850"/>
    </source>
</evidence>
<dbReference type="EMBL" id="CAKOFQ010007739">
    <property type="protein sequence ID" value="CAH2007224.1"/>
    <property type="molecule type" value="Genomic_DNA"/>
</dbReference>
<dbReference type="InterPro" id="IPR036259">
    <property type="entry name" value="MFS_trans_sf"/>
</dbReference>
<proteinExistence type="predicted"/>
<keyword evidence="4 5" id="KW-0472">Membrane</keyword>
<dbReference type="GO" id="GO:0016020">
    <property type="term" value="C:membrane"/>
    <property type="evidence" value="ECO:0007669"/>
    <property type="project" value="UniProtKB-SubCell"/>
</dbReference>
<feature type="transmembrane region" description="Helical" evidence="5">
    <location>
        <begin position="20"/>
        <end position="36"/>
    </location>
</feature>
<evidence type="ECO:0000313" key="7">
    <source>
        <dbReference type="EMBL" id="CAH2007224.1"/>
    </source>
</evidence>
<dbReference type="PANTHER" id="PTHR11662:SF457">
    <property type="entry name" value="MAJOR FACILITATOR SUPERFAMILY TRANSPORTER 3"/>
    <property type="match status" value="1"/>
</dbReference>
<protein>
    <recommendedName>
        <fullName evidence="6">Major facilitator superfamily (MFS) profile domain-containing protein</fullName>
    </recommendedName>
</protein>
<keyword evidence="3 5" id="KW-1133">Transmembrane helix</keyword>
<dbReference type="FunFam" id="1.20.1250.20:FF:000532">
    <property type="entry name" value="SLC (SoLute Carrier) homolog"/>
    <property type="match status" value="1"/>
</dbReference>
<reference evidence="7" key="1">
    <citation type="submission" date="2022-03" db="EMBL/GenBank/DDBJ databases">
        <authorList>
            <person name="Sayadi A."/>
        </authorList>
    </citation>
    <scope>NUCLEOTIDE SEQUENCE</scope>
</reference>
<comment type="caution">
    <text evidence="7">The sequence shown here is derived from an EMBL/GenBank/DDBJ whole genome shotgun (WGS) entry which is preliminary data.</text>
</comment>
<dbReference type="Gene3D" id="1.20.1250.20">
    <property type="entry name" value="MFS general substrate transporter like domains"/>
    <property type="match status" value="2"/>
</dbReference>
<evidence type="ECO:0000256" key="4">
    <source>
        <dbReference type="ARBA" id="ARBA00023136"/>
    </source>
</evidence>
<dbReference type="OrthoDB" id="2985014at2759"/>
<name>A0A9P0M4B8_ACAOB</name>
<evidence type="ECO:0000313" key="8">
    <source>
        <dbReference type="Proteomes" id="UP001152888"/>
    </source>
</evidence>
<keyword evidence="2 5" id="KW-0812">Transmembrane</keyword>
<dbReference type="PANTHER" id="PTHR11662">
    <property type="entry name" value="SOLUTE CARRIER FAMILY 17"/>
    <property type="match status" value="1"/>
</dbReference>
<keyword evidence="8" id="KW-1185">Reference proteome</keyword>
<dbReference type="InterPro" id="IPR011701">
    <property type="entry name" value="MFS"/>
</dbReference>
<feature type="transmembrane region" description="Helical" evidence="5">
    <location>
        <begin position="164"/>
        <end position="184"/>
    </location>
</feature>
<evidence type="ECO:0000256" key="5">
    <source>
        <dbReference type="SAM" id="Phobius"/>
    </source>
</evidence>